<feature type="binding site" evidence="2">
    <location>
        <begin position="9"/>
        <end position="16"/>
    </location>
    <ligand>
        <name>substrate</name>
    </ligand>
</feature>
<dbReference type="InterPro" id="IPR029033">
    <property type="entry name" value="His_PPase_superfam"/>
</dbReference>
<accession>A0A9D9H4K7</accession>
<dbReference type="EMBL" id="JADIMX010000088">
    <property type="protein sequence ID" value="MBO8434603.1"/>
    <property type="molecule type" value="Genomic_DNA"/>
</dbReference>
<dbReference type="InterPro" id="IPR013078">
    <property type="entry name" value="His_Pase_superF_clade-1"/>
</dbReference>
<dbReference type="GO" id="GO:0005737">
    <property type="term" value="C:cytoplasm"/>
    <property type="evidence" value="ECO:0007669"/>
    <property type="project" value="TreeGrafter"/>
</dbReference>
<evidence type="ECO:0000256" key="1">
    <source>
        <dbReference type="PIRSR" id="PIRSR613078-1"/>
    </source>
</evidence>
<gene>
    <name evidence="4" type="ORF">IAC55_04690</name>
</gene>
<feature type="transmembrane region" description="Helical" evidence="3">
    <location>
        <begin position="146"/>
        <end position="164"/>
    </location>
</feature>
<dbReference type="InterPro" id="IPR050275">
    <property type="entry name" value="PGM_Phosphatase"/>
</dbReference>
<proteinExistence type="predicted"/>
<dbReference type="CDD" id="cd07067">
    <property type="entry name" value="HP_PGM_like"/>
    <property type="match status" value="1"/>
</dbReference>
<reference evidence="4" key="1">
    <citation type="submission" date="2020-10" db="EMBL/GenBank/DDBJ databases">
        <authorList>
            <person name="Gilroy R."/>
        </authorList>
    </citation>
    <scope>NUCLEOTIDE SEQUENCE</scope>
    <source>
        <strain evidence="4">F6-4510</strain>
    </source>
</reference>
<dbReference type="Proteomes" id="UP000823611">
    <property type="component" value="Unassembled WGS sequence"/>
</dbReference>
<keyword evidence="3" id="KW-1133">Transmembrane helix</keyword>
<reference evidence="4" key="2">
    <citation type="journal article" date="2021" name="PeerJ">
        <title>Extensive microbial diversity within the chicken gut microbiome revealed by metagenomics and culture.</title>
        <authorList>
            <person name="Gilroy R."/>
            <person name="Ravi A."/>
            <person name="Getino M."/>
            <person name="Pursley I."/>
            <person name="Horton D.L."/>
            <person name="Alikhan N.F."/>
            <person name="Baker D."/>
            <person name="Gharbi K."/>
            <person name="Hall N."/>
            <person name="Watson M."/>
            <person name="Adriaenssens E.M."/>
            <person name="Foster-Nyarko E."/>
            <person name="Jarju S."/>
            <person name="Secka A."/>
            <person name="Antonio M."/>
            <person name="Oren A."/>
            <person name="Chaudhuri R.R."/>
            <person name="La Ragione R."/>
            <person name="Hildebrand F."/>
            <person name="Pallen M.J."/>
        </authorList>
    </citation>
    <scope>NUCLEOTIDE SEQUENCE</scope>
    <source>
        <strain evidence="4">F6-4510</strain>
    </source>
</reference>
<keyword evidence="3" id="KW-0812">Transmembrane</keyword>
<protein>
    <submittedName>
        <fullName evidence="4">Histidine phosphatase family protein</fullName>
    </submittedName>
</protein>
<evidence type="ECO:0000313" key="5">
    <source>
        <dbReference type="Proteomes" id="UP000823611"/>
    </source>
</evidence>
<dbReference type="GO" id="GO:0016791">
    <property type="term" value="F:phosphatase activity"/>
    <property type="evidence" value="ECO:0007669"/>
    <property type="project" value="TreeGrafter"/>
</dbReference>
<dbReference type="Pfam" id="PF00300">
    <property type="entry name" value="His_Phos_1"/>
    <property type="match status" value="1"/>
</dbReference>
<dbReference type="SUPFAM" id="SSF53254">
    <property type="entry name" value="Phosphoglycerate mutase-like"/>
    <property type="match status" value="1"/>
</dbReference>
<comment type="caution">
    <text evidence="4">The sequence shown here is derived from an EMBL/GenBank/DDBJ whole genome shotgun (WGS) entry which is preliminary data.</text>
</comment>
<dbReference type="AlphaFoldDB" id="A0A9D9H4K7"/>
<dbReference type="PANTHER" id="PTHR48100:SF1">
    <property type="entry name" value="HISTIDINE PHOSPHATASE FAMILY PROTEIN-RELATED"/>
    <property type="match status" value="1"/>
</dbReference>
<name>A0A9D9H4K7_9FIRM</name>
<feature type="active site" description="Proton donor/acceptor" evidence="1">
    <location>
        <position position="83"/>
    </location>
</feature>
<sequence length="205" mass="23471">MKTKIYFIRHGETSWNVEKRYQGWTDIELSEVGVKQAKLLGERFKNINVDKIYASPLKRAFETARQIGENTGVDVVIDESFKEINFGEWEGVTISELTEKYGDEYLKFFNTPWATTFPGDGSFKNVESRMAKGIDRILKEDKGKSIVIVSHGGLLKILLLYVMGLPQDFYKKVWLDNTAVSLIEVNSEGKPLLRILNDKSHLDNM</sequence>
<feature type="active site" description="Tele-phosphohistidine intermediate" evidence="1">
    <location>
        <position position="10"/>
    </location>
</feature>
<evidence type="ECO:0000313" key="4">
    <source>
        <dbReference type="EMBL" id="MBO8434603.1"/>
    </source>
</evidence>
<feature type="binding site" evidence="2">
    <location>
        <position position="59"/>
    </location>
    <ligand>
        <name>substrate</name>
    </ligand>
</feature>
<organism evidence="4 5">
    <name type="scientific">Candidatus Fimicola merdigallinarum</name>
    <dbReference type="NCBI Taxonomy" id="2840819"/>
    <lineage>
        <taxon>Bacteria</taxon>
        <taxon>Bacillati</taxon>
        <taxon>Bacillota</taxon>
        <taxon>Clostridia</taxon>
        <taxon>Lachnospirales</taxon>
        <taxon>Lachnospiraceae</taxon>
        <taxon>Lachnospiraceae incertae sedis</taxon>
        <taxon>Candidatus Fimicola</taxon>
    </lineage>
</organism>
<dbReference type="PIRSF" id="PIRSF000709">
    <property type="entry name" value="6PFK_2-Ptase"/>
    <property type="match status" value="1"/>
</dbReference>
<keyword evidence="3" id="KW-0472">Membrane</keyword>
<evidence type="ECO:0000256" key="2">
    <source>
        <dbReference type="PIRSR" id="PIRSR613078-2"/>
    </source>
</evidence>
<dbReference type="SMART" id="SM00855">
    <property type="entry name" value="PGAM"/>
    <property type="match status" value="1"/>
</dbReference>
<dbReference type="Gene3D" id="3.40.50.1240">
    <property type="entry name" value="Phosphoglycerate mutase-like"/>
    <property type="match status" value="1"/>
</dbReference>
<evidence type="ECO:0000256" key="3">
    <source>
        <dbReference type="SAM" id="Phobius"/>
    </source>
</evidence>
<dbReference type="PANTHER" id="PTHR48100">
    <property type="entry name" value="BROAD-SPECIFICITY PHOSPHATASE YOR283W-RELATED"/>
    <property type="match status" value="1"/>
</dbReference>